<dbReference type="InterPro" id="IPR005119">
    <property type="entry name" value="LysR_subst-bd"/>
</dbReference>
<keyword evidence="4" id="KW-0804">Transcription</keyword>
<dbReference type="SUPFAM" id="SSF46785">
    <property type="entry name" value="Winged helix' DNA-binding domain"/>
    <property type="match status" value="1"/>
</dbReference>
<evidence type="ECO:0000259" key="5">
    <source>
        <dbReference type="PROSITE" id="PS50931"/>
    </source>
</evidence>
<keyword evidence="3" id="KW-0238">DNA-binding</keyword>
<dbReference type="PANTHER" id="PTHR30126">
    <property type="entry name" value="HTH-TYPE TRANSCRIPTIONAL REGULATOR"/>
    <property type="match status" value="1"/>
</dbReference>
<proteinExistence type="inferred from homology"/>
<evidence type="ECO:0000313" key="6">
    <source>
        <dbReference type="EMBL" id="AEP29609.1"/>
    </source>
</evidence>
<keyword evidence="7" id="KW-1185">Reference proteome</keyword>
<gene>
    <name evidence="6" type="ordered locus">GNIT_1491</name>
</gene>
<dbReference type="Gene3D" id="3.40.190.290">
    <property type="match status" value="1"/>
</dbReference>
<accession>G4QES0</accession>
<name>G4QES0_GLANF</name>
<protein>
    <submittedName>
        <fullName evidence="6">Transcriptional regulator</fullName>
    </submittedName>
</protein>
<dbReference type="FunFam" id="1.10.10.10:FF:000001">
    <property type="entry name" value="LysR family transcriptional regulator"/>
    <property type="match status" value="1"/>
</dbReference>
<dbReference type="PROSITE" id="PS50931">
    <property type="entry name" value="HTH_LYSR"/>
    <property type="match status" value="1"/>
</dbReference>
<comment type="similarity">
    <text evidence="1">Belongs to the LysR transcriptional regulatory family.</text>
</comment>
<dbReference type="GO" id="GO:0003700">
    <property type="term" value="F:DNA-binding transcription factor activity"/>
    <property type="evidence" value="ECO:0007669"/>
    <property type="project" value="InterPro"/>
</dbReference>
<evidence type="ECO:0000256" key="2">
    <source>
        <dbReference type="ARBA" id="ARBA00023015"/>
    </source>
</evidence>
<dbReference type="InterPro" id="IPR036390">
    <property type="entry name" value="WH_DNA-bd_sf"/>
</dbReference>
<dbReference type="Gene3D" id="1.10.10.10">
    <property type="entry name" value="Winged helix-like DNA-binding domain superfamily/Winged helix DNA-binding domain"/>
    <property type="match status" value="1"/>
</dbReference>
<evidence type="ECO:0000313" key="7">
    <source>
        <dbReference type="Proteomes" id="UP000009282"/>
    </source>
</evidence>
<evidence type="ECO:0000256" key="3">
    <source>
        <dbReference type="ARBA" id="ARBA00023125"/>
    </source>
</evidence>
<dbReference type="STRING" id="1085623.GNIT_1491"/>
<feature type="domain" description="HTH lysR-type" evidence="5">
    <location>
        <begin position="7"/>
        <end position="64"/>
    </location>
</feature>
<dbReference type="PRINTS" id="PR00039">
    <property type="entry name" value="HTHLYSR"/>
</dbReference>
<reference evidence="6 7" key="1">
    <citation type="journal article" date="2011" name="J. Bacteriol.">
        <title>Complete genome sequence of seawater bacterium Glaciecola nitratireducens FR1064T.</title>
        <authorList>
            <person name="Bian F."/>
            <person name="Qin Q.L."/>
            <person name="Xie B.B."/>
            <person name="Shu Y.L."/>
            <person name="Zhang X.Y."/>
            <person name="Yu Y."/>
            <person name="Chen B."/>
            <person name="Chen X.L."/>
            <person name="Zhou B.C."/>
            <person name="Zhang Y.Z."/>
        </authorList>
    </citation>
    <scope>NUCLEOTIDE SEQUENCE [LARGE SCALE GENOMIC DNA]</scope>
    <source>
        <strain evidence="7">JCM 12485 / KCTC 12276 / FR1064</strain>
    </source>
</reference>
<dbReference type="EMBL" id="CP003060">
    <property type="protein sequence ID" value="AEP29609.1"/>
    <property type="molecule type" value="Genomic_DNA"/>
</dbReference>
<dbReference type="SUPFAM" id="SSF53850">
    <property type="entry name" value="Periplasmic binding protein-like II"/>
    <property type="match status" value="1"/>
</dbReference>
<dbReference type="InterPro" id="IPR000847">
    <property type="entry name" value="LysR_HTH_N"/>
</dbReference>
<keyword evidence="2" id="KW-0805">Transcription regulation</keyword>
<dbReference type="InterPro" id="IPR036388">
    <property type="entry name" value="WH-like_DNA-bd_sf"/>
</dbReference>
<dbReference type="AlphaFoldDB" id="G4QES0"/>
<dbReference type="KEGG" id="gni:GNIT_1491"/>
<sequence length="289" mass="32886">MITGFFVDIRFLTTFLEVAETRHFGRAAENLYLTQSAVSARIKLLEEYFNTALFIRNRNSIQITPAGEKLIPFAQELSDTLSRARKLLAEEECQHISCASTQNAFVLCFSHLLPNLLSHFSSVSFQHEIATVEQITRQLHEHSIDLALTTSQVKSDDIDSMLLFEVPLCIYQSNQTELGNNRDIHDINIEWSNSVNDKLAKMYPELRKAKLRTSSIDVALTMATAESCRLILPESSHAFLDDKIRQTLLQFDTYPLEQDVKVPLYLNQLKSQKNVGLEDVTDFITSGLR</sequence>
<evidence type="ECO:0000256" key="4">
    <source>
        <dbReference type="ARBA" id="ARBA00023163"/>
    </source>
</evidence>
<evidence type="ECO:0000256" key="1">
    <source>
        <dbReference type="ARBA" id="ARBA00009437"/>
    </source>
</evidence>
<dbReference type="Pfam" id="PF00126">
    <property type="entry name" value="HTH_1"/>
    <property type="match status" value="1"/>
</dbReference>
<dbReference type="Proteomes" id="UP000009282">
    <property type="component" value="Chromosome"/>
</dbReference>
<dbReference type="GO" id="GO:0000976">
    <property type="term" value="F:transcription cis-regulatory region binding"/>
    <property type="evidence" value="ECO:0007669"/>
    <property type="project" value="TreeGrafter"/>
</dbReference>
<dbReference type="HOGENOM" id="CLU_039613_8_2_6"/>
<dbReference type="PANTHER" id="PTHR30126:SF21">
    <property type="entry name" value="TRANSCRIPTIONAL REGULATOR-RELATED"/>
    <property type="match status" value="1"/>
</dbReference>
<organism evidence="6 7">
    <name type="scientific">Glaciecola nitratireducens (strain JCM 12485 / KCTC 12276 / FR1064)</name>
    <dbReference type="NCBI Taxonomy" id="1085623"/>
    <lineage>
        <taxon>Bacteria</taxon>
        <taxon>Pseudomonadati</taxon>
        <taxon>Pseudomonadota</taxon>
        <taxon>Gammaproteobacteria</taxon>
        <taxon>Alteromonadales</taxon>
        <taxon>Alteromonadaceae</taxon>
        <taxon>Brumicola</taxon>
    </lineage>
</organism>
<dbReference type="eggNOG" id="COG0583">
    <property type="taxonomic scope" value="Bacteria"/>
</dbReference>
<dbReference type="Pfam" id="PF03466">
    <property type="entry name" value="LysR_substrate"/>
    <property type="match status" value="1"/>
</dbReference>